<dbReference type="Gene3D" id="2.180.10.10">
    <property type="entry name" value="RHS repeat-associated core"/>
    <property type="match status" value="1"/>
</dbReference>
<name>A0ABU1AZA2_9BACT</name>
<evidence type="ECO:0000259" key="3">
    <source>
        <dbReference type="Pfam" id="PF25023"/>
    </source>
</evidence>
<accession>A0ABU1AZA2</accession>
<dbReference type="PANTHER" id="PTHR32305">
    <property type="match status" value="1"/>
</dbReference>
<dbReference type="InterPro" id="IPR022385">
    <property type="entry name" value="Rhs_assc_core"/>
</dbReference>
<evidence type="ECO:0000256" key="2">
    <source>
        <dbReference type="SAM" id="MobiDB-lite"/>
    </source>
</evidence>
<dbReference type="PANTHER" id="PTHR32305:SF15">
    <property type="entry name" value="PROTEIN RHSA-RELATED"/>
    <property type="match status" value="1"/>
</dbReference>
<dbReference type="NCBIfam" id="TIGR03696">
    <property type="entry name" value="Rhs_assc_core"/>
    <property type="match status" value="1"/>
</dbReference>
<sequence length="529" mass="56376">MTASQDTVSYSYETNRDVMTIIDNKVSGSSISKYTYTYDALGRRDDRAQSGSEINTASTDDFTYNSRSEVTGSSNSVETATKWNPTYSFDKIGNRIGSVGVSPNAYTANELNQYTAIVSTNPVHDLDGNLTSDGGTWTYTWNNENRLASATDGTTTIDFTYDYQGRLVKRDDGTDVSVYVYDGWNRIFEISNPGSQIEMTSSFLWGLDLSGSMQGAGGVGGLLKEGDLYPLYDANGNIMQKLDGAGAAVMSVDYDPFGNIINGTLVGEYGFSTKPLIDGIDWYYYGFRYYDPQTGRWPSRDPIGKQGGINLYGFVGNEVTYAIDFLGLTKTCQSVSFSVSIPATKGKIRLAPPFYAKVGGSFSIAVEGEICDECCDGEMKETWEISATASGSVGITLGVGEDIDVSYGRNFSITGFAGAQASGTIGVSGGGSFGKSCDGTVTGTGSGSVSGDLGVRGGASLQATLRKGRWEWEFAKTSATISGTAGVSADYEFKCNTSGCSLEKFGDYSVNASVTAEVCALGYCISHTF</sequence>
<evidence type="ECO:0000256" key="1">
    <source>
        <dbReference type="ARBA" id="ARBA00022737"/>
    </source>
</evidence>
<dbReference type="Pfam" id="PF25023">
    <property type="entry name" value="TEN_YD-shell"/>
    <property type="match status" value="1"/>
</dbReference>
<dbReference type="Proteomes" id="UP001225316">
    <property type="component" value="Unassembled WGS sequence"/>
</dbReference>
<protein>
    <submittedName>
        <fullName evidence="4">RHS repeat-associated core domain-containing protein</fullName>
    </submittedName>
</protein>
<dbReference type="RefSeq" id="WP_308952374.1">
    <property type="nucleotide sequence ID" value="NZ_JARXHW010000071.1"/>
</dbReference>
<keyword evidence="1" id="KW-0677">Repeat</keyword>
<feature type="compositionally biased region" description="Polar residues" evidence="2">
    <location>
        <begin position="49"/>
        <end position="71"/>
    </location>
</feature>
<evidence type="ECO:0000313" key="5">
    <source>
        <dbReference type="Proteomes" id="UP001225316"/>
    </source>
</evidence>
<comment type="caution">
    <text evidence="4">The sequence shown here is derived from an EMBL/GenBank/DDBJ whole genome shotgun (WGS) entry which is preliminary data.</text>
</comment>
<dbReference type="InterPro" id="IPR050708">
    <property type="entry name" value="T6SS_VgrG/RHS"/>
</dbReference>
<keyword evidence="5" id="KW-1185">Reference proteome</keyword>
<proteinExistence type="predicted"/>
<feature type="region of interest" description="Disordered" evidence="2">
    <location>
        <begin position="47"/>
        <end position="71"/>
    </location>
</feature>
<dbReference type="EMBL" id="JARXHW010000071">
    <property type="protein sequence ID" value="MDQ8209457.1"/>
    <property type="molecule type" value="Genomic_DNA"/>
</dbReference>
<dbReference type="InterPro" id="IPR056823">
    <property type="entry name" value="TEN-like_YD-shell"/>
</dbReference>
<evidence type="ECO:0000313" key="4">
    <source>
        <dbReference type="EMBL" id="MDQ8209457.1"/>
    </source>
</evidence>
<feature type="domain" description="Teneurin-like YD-shell" evidence="3">
    <location>
        <begin position="17"/>
        <end position="301"/>
    </location>
</feature>
<gene>
    <name evidence="4" type="ORF">QEH52_18170</name>
</gene>
<organism evidence="4 5">
    <name type="scientific">Thalassobacterium maritimum</name>
    <dbReference type="NCBI Taxonomy" id="3041265"/>
    <lineage>
        <taxon>Bacteria</taxon>
        <taxon>Pseudomonadati</taxon>
        <taxon>Verrucomicrobiota</taxon>
        <taxon>Opitutia</taxon>
        <taxon>Puniceicoccales</taxon>
        <taxon>Coraliomargaritaceae</taxon>
        <taxon>Thalassobacterium</taxon>
    </lineage>
</organism>
<reference evidence="4 5" key="1">
    <citation type="submission" date="2023-04" db="EMBL/GenBank/DDBJ databases">
        <title>A novel bacteria isolated from coastal sediment.</title>
        <authorList>
            <person name="Liu X.-J."/>
            <person name="Du Z.-J."/>
        </authorList>
    </citation>
    <scope>NUCLEOTIDE SEQUENCE [LARGE SCALE GENOMIC DNA]</scope>
    <source>
        <strain evidence="4 5">SDUM461003</strain>
    </source>
</reference>